<dbReference type="STRING" id="1325564.NSJP_2497"/>
<accession>A0A1W1I725</accession>
<keyword evidence="3" id="KW-1185">Reference proteome</keyword>
<feature type="transmembrane region" description="Helical" evidence="1">
    <location>
        <begin position="248"/>
        <end position="268"/>
    </location>
</feature>
<protein>
    <submittedName>
        <fullName evidence="2">Putative Ion transport 2 domain protein</fullName>
    </submittedName>
</protein>
<dbReference type="KEGG" id="nja:NSJP_2497"/>
<dbReference type="RefSeq" id="WP_080887020.1">
    <property type="nucleotide sequence ID" value="NZ_LT828648.1"/>
</dbReference>
<keyword evidence="1" id="KW-0472">Membrane</keyword>
<keyword evidence="1" id="KW-1133">Transmembrane helix</keyword>
<sequence>MSQVTFTDPAAQEFYRQGESELEAAQSADAVLRKAEAFGRKDARAEVMQSAFYFLAAAHFLENRDPAKAAQAYHQAGGQLHRLEQFSQAGRAYSNAGRLSERAAQATGGGPASHDLQHFAVRSYSRANHCFAEVGELEWSEAEYLNERNARVAWAKMQGKHPWAQLAWKATSNYGTSFSRWGLWVAGTLGLFGLLYEVFYQISWLQPMDNMITAPWIPFWSGFYYSVNVTAALGLVDYQPSNVISQGVVIVNVLIGYILLGIGIGIIGRMIKYR</sequence>
<dbReference type="SUPFAM" id="SSF81324">
    <property type="entry name" value="Voltage-gated potassium channels"/>
    <property type="match status" value="1"/>
</dbReference>
<feature type="transmembrane region" description="Helical" evidence="1">
    <location>
        <begin position="212"/>
        <end position="236"/>
    </location>
</feature>
<evidence type="ECO:0000313" key="2">
    <source>
        <dbReference type="EMBL" id="SLM48669.1"/>
    </source>
</evidence>
<gene>
    <name evidence="2" type="ORF">NSJP_2497</name>
</gene>
<dbReference type="EMBL" id="LT828648">
    <property type="protein sequence ID" value="SLM48669.1"/>
    <property type="molecule type" value="Genomic_DNA"/>
</dbReference>
<dbReference type="AlphaFoldDB" id="A0A1W1I725"/>
<proteinExistence type="predicted"/>
<dbReference type="OrthoDB" id="9791362at2"/>
<organism evidence="2 3">
    <name type="scientific">Nitrospira japonica</name>
    <dbReference type="NCBI Taxonomy" id="1325564"/>
    <lineage>
        <taxon>Bacteria</taxon>
        <taxon>Pseudomonadati</taxon>
        <taxon>Nitrospirota</taxon>
        <taxon>Nitrospiria</taxon>
        <taxon>Nitrospirales</taxon>
        <taxon>Nitrospiraceae</taxon>
        <taxon>Nitrospira</taxon>
    </lineage>
</organism>
<dbReference type="Proteomes" id="UP000192042">
    <property type="component" value="Chromosome I"/>
</dbReference>
<reference evidence="2 3" key="1">
    <citation type="submission" date="2017-03" db="EMBL/GenBank/DDBJ databases">
        <authorList>
            <person name="Afonso C.L."/>
            <person name="Miller P.J."/>
            <person name="Scott M.A."/>
            <person name="Spackman E."/>
            <person name="Goraichik I."/>
            <person name="Dimitrov K.M."/>
            <person name="Suarez D.L."/>
            <person name="Swayne D.E."/>
        </authorList>
    </citation>
    <scope>NUCLEOTIDE SEQUENCE [LARGE SCALE GENOMIC DNA]</scope>
    <source>
        <strain evidence="2">Genome sequencing of Nitrospira japonica strain NJ11</strain>
    </source>
</reference>
<evidence type="ECO:0000313" key="3">
    <source>
        <dbReference type="Proteomes" id="UP000192042"/>
    </source>
</evidence>
<evidence type="ECO:0000256" key="1">
    <source>
        <dbReference type="SAM" id="Phobius"/>
    </source>
</evidence>
<keyword evidence="1" id="KW-0812">Transmembrane</keyword>
<feature type="transmembrane region" description="Helical" evidence="1">
    <location>
        <begin position="181"/>
        <end position="200"/>
    </location>
</feature>
<name>A0A1W1I725_9BACT</name>